<dbReference type="InterPro" id="IPR014721">
    <property type="entry name" value="Ribsml_uS5_D2-typ_fold_subgr"/>
</dbReference>
<feature type="compositionally biased region" description="Basic and acidic residues" evidence="1">
    <location>
        <begin position="526"/>
        <end position="553"/>
    </location>
</feature>
<evidence type="ECO:0000313" key="2">
    <source>
        <dbReference type="EMBL" id="CAG5110879.1"/>
    </source>
</evidence>
<feature type="region of interest" description="Disordered" evidence="1">
    <location>
        <begin position="507"/>
        <end position="553"/>
    </location>
</feature>
<proteinExistence type="predicted"/>
<dbReference type="PANTHER" id="PTHR21569:SF1">
    <property type="entry name" value="SMALL RIBOSOMAL SUBUNIT PROTEIN US9M"/>
    <property type="match status" value="1"/>
</dbReference>
<dbReference type="PANTHER" id="PTHR21569">
    <property type="entry name" value="RIBOSOMAL PROTEIN S9"/>
    <property type="match status" value="1"/>
</dbReference>
<organism evidence="2 3">
    <name type="scientific">Oikopleura dioica</name>
    <name type="common">Tunicate</name>
    <dbReference type="NCBI Taxonomy" id="34765"/>
    <lineage>
        <taxon>Eukaryota</taxon>
        <taxon>Metazoa</taxon>
        <taxon>Chordata</taxon>
        <taxon>Tunicata</taxon>
        <taxon>Appendicularia</taxon>
        <taxon>Copelata</taxon>
        <taxon>Oikopleuridae</taxon>
        <taxon>Oikopleura</taxon>
    </lineage>
</organism>
<dbReference type="Gene3D" id="3.30.230.10">
    <property type="match status" value="2"/>
</dbReference>
<evidence type="ECO:0000256" key="1">
    <source>
        <dbReference type="SAM" id="MobiDB-lite"/>
    </source>
</evidence>
<accession>A0ABN7SZV3</accession>
<name>A0ABN7SZV3_OIKDI</name>
<feature type="region of interest" description="Disordered" evidence="1">
    <location>
        <begin position="568"/>
        <end position="603"/>
    </location>
</feature>
<reference evidence="2 3" key="1">
    <citation type="submission" date="2021-04" db="EMBL/GenBank/DDBJ databases">
        <authorList>
            <person name="Bliznina A."/>
        </authorList>
    </citation>
    <scope>NUCLEOTIDE SEQUENCE [LARGE SCALE GENOMIC DNA]</scope>
</reference>
<feature type="compositionally biased region" description="Basic and acidic residues" evidence="1">
    <location>
        <begin position="568"/>
        <end position="594"/>
    </location>
</feature>
<evidence type="ECO:0000313" key="3">
    <source>
        <dbReference type="Proteomes" id="UP001158576"/>
    </source>
</evidence>
<feature type="compositionally biased region" description="Basic and acidic residues" evidence="1">
    <location>
        <begin position="507"/>
        <end position="517"/>
    </location>
</feature>
<dbReference type="Pfam" id="PF00380">
    <property type="entry name" value="Ribosomal_S9"/>
    <property type="match status" value="2"/>
</dbReference>
<sequence>MLGCLKSVRVRILTEQTRQLSMKRNHKNGYDMSKNKRNNYVQTPRLQQPQSRLYEHQQFENTDEARIQELERYRISARHLASIMGEDPKTFKYDQQVAAMKYLMPGYVMYAEACPKLEHPHEYMGQYRNPETLAAKQNMRVNSGRPDHYLYFNEDITLIDSLEKLNEICDFLKDEAARIEKDFSTGTIDAYPAEYKKRLANPKIIAEFESPARFLGFETLPKAFIQKFHSKLRQISMLPTSYLAQDLLDKFSVAKKERITYTDDFYAVQVPKITILGETYENKWISSALCLPAGSGQVNVTLVGDGSGQFDINGVPMHEFFDGQPSWMMAALKPLTILQKLNDFDAVISVVGTGGGEMAIRRPRGRDMKRWSFGVESVYHLPNRGAMPRHGFDEEHDAAIIRGGGKQARAISQGIAIALVPFVSPEEAKTLKHLGLQLNDHRRKEREWKAGAGAAKLSEIFEFHSLKFIFMQFRLMGRVKCRLKWVKKYLKRTGRLQTLDVLNKDLKERHKKGEGESSKPSFKIPKNPDRKIKEDRQEKKDRSDRHLIKNEQKDDCKSVKLSFTIQKAPERKKIEIEPPKPKKKAQAAEEKESKTVTIPRPRT</sequence>
<dbReference type="Proteomes" id="UP001158576">
    <property type="component" value="Chromosome 2"/>
</dbReference>
<gene>
    <name evidence="2" type="ORF">OKIOD_LOCUS13996</name>
</gene>
<dbReference type="EMBL" id="OU015567">
    <property type="protein sequence ID" value="CAG5110879.1"/>
    <property type="molecule type" value="Genomic_DNA"/>
</dbReference>
<protein>
    <submittedName>
        <fullName evidence="2">Oidioi.mRNA.OKI2018_I69.chr2.g5231.t1.cds</fullName>
    </submittedName>
</protein>
<dbReference type="InterPro" id="IPR000754">
    <property type="entry name" value="Ribosomal_uS9"/>
</dbReference>
<keyword evidence="3" id="KW-1185">Reference proteome</keyword>